<evidence type="ECO:0000313" key="1">
    <source>
        <dbReference type="EMBL" id="MBD8014841.1"/>
    </source>
</evidence>
<accession>A0ABR8WDP8</accession>
<sequence>MTLPQQARYALSNQSVAVDRPLQQPLSQDIPAMIEELKTWCGTDNAGVAVSFFFRQYSLFVTAQFGLIHQYGGYFSVPWRELQFDRVHNYGLPLLQTHVQSSDFQMIAPHERHQAFHEILYRQVDELLNEFKTYIKISPITCWENVLGSVLWFYAGMESRDPRKAAEDMDWLLDSANWKPVKTSYMAKLLGDKSLQQAVSKPLRKTCCLYKELPSFDTCTFCPKPN</sequence>
<dbReference type="EMBL" id="JACSPU010000002">
    <property type="protein sequence ID" value="MBD8014841.1"/>
    <property type="molecule type" value="Genomic_DNA"/>
</dbReference>
<dbReference type="RefSeq" id="WP_191715036.1">
    <property type="nucleotide sequence ID" value="NZ_JACSPU010000002.1"/>
</dbReference>
<protein>
    <submittedName>
        <fullName evidence="1">(2Fe-2S)-binding protein</fullName>
    </submittedName>
</protein>
<comment type="caution">
    <text evidence="1">The sequence shown here is derived from an EMBL/GenBank/DDBJ whole genome shotgun (WGS) entry which is preliminary data.</text>
</comment>
<dbReference type="Proteomes" id="UP000658980">
    <property type="component" value="Unassembled WGS sequence"/>
</dbReference>
<evidence type="ECO:0000313" key="2">
    <source>
        <dbReference type="Proteomes" id="UP000658980"/>
    </source>
</evidence>
<organism evidence="1 2">
    <name type="scientific">Planococcus wigleyi</name>
    <dbReference type="NCBI Taxonomy" id="2762216"/>
    <lineage>
        <taxon>Bacteria</taxon>
        <taxon>Bacillati</taxon>
        <taxon>Bacillota</taxon>
        <taxon>Bacilli</taxon>
        <taxon>Bacillales</taxon>
        <taxon>Caryophanaceae</taxon>
        <taxon>Planococcus</taxon>
    </lineage>
</organism>
<reference evidence="1 2" key="1">
    <citation type="submission" date="2020-08" db="EMBL/GenBank/DDBJ databases">
        <title>A Genomic Blueprint of the Chicken Gut Microbiome.</title>
        <authorList>
            <person name="Gilroy R."/>
            <person name="Ravi A."/>
            <person name="Getino M."/>
            <person name="Pursley I."/>
            <person name="Horton D.L."/>
            <person name="Alikhan N.-F."/>
            <person name="Baker D."/>
            <person name="Gharbi K."/>
            <person name="Hall N."/>
            <person name="Watson M."/>
            <person name="Adriaenssens E.M."/>
            <person name="Foster-Nyarko E."/>
            <person name="Jarju S."/>
            <person name="Secka A."/>
            <person name="Antonio M."/>
            <person name="Oren A."/>
            <person name="Chaudhuri R."/>
            <person name="La Ragione R.M."/>
            <person name="Hildebrand F."/>
            <person name="Pallen M.J."/>
        </authorList>
    </citation>
    <scope>NUCLEOTIDE SEQUENCE [LARGE SCALE GENOMIC DNA]</scope>
    <source>
        <strain evidence="1 2">Sa1BUA13</strain>
    </source>
</reference>
<proteinExistence type="predicted"/>
<name>A0ABR8WDP8_9BACL</name>
<keyword evidence="2" id="KW-1185">Reference proteome</keyword>
<gene>
    <name evidence="1" type="ORF">H9630_08380</name>
</gene>